<dbReference type="Proteomes" id="UP001186974">
    <property type="component" value="Unassembled WGS sequence"/>
</dbReference>
<keyword evidence="2" id="KW-1185">Reference proteome</keyword>
<comment type="caution">
    <text evidence="1">The sequence shown here is derived from an EMBL/GenBank/DDBJ whole genome shotgun (WGS) entry which is preliminary data.</text>
</comment>
<protein>
    <submittedName>
        <fullName evidence="1">Uncharacterized protein</fullName>
    </submittedName>
</protein>
<proteinExistence type="predicted"/>
<sequence>MGSEKKKIIHLIRHGEGFHNTSGDYSIHDPLLTDKGKQQCEQTRKDFNRHDDLQLVCSSPLRRTIQTTLITMRPYVHDSDGKPKNKILLLPRAQEASEMPTNTGSSEEEIKKQFGEEQFDFTFCDHYTNMNSKEGIFAPDHESLSKRGKEIRTLLREREETEIVVVLHG</sequence>
<reference evidence="1" key="1">
    <citation type="submission" date="2024-09" db="EMBL/GenBank/DDBJ databases">
        <title>Black Yeasts Isolated from many extreme environments.</title>
        <authorList>
            <person name="Coleine C."/>
            <person name="Stajich J.E."/>
            <person name="Selbmann L."/>
        </authorList>
    </citation>
    <scope>NUCLEOTIDE SEQUENCE</scope>
    <source>
        <strain evidence="1">CCFEE 5737</strain>
    </source>
</reference>
<organism evidence="1 2">
    <name type="scientific">Coniosporium uncinatum</name>
    <dbReference type="NCBI Taxonomy" id="93489"/>
    <lineage>
        <taxon>Eukaryota</taxon>
        <taxon>Fungi</taxon>
        <taxon>Dikarya</taxon>
        <taxon>Ascomycota</taxon>
        <taxon>Pezizomycotina</taxon>
        <taxon>Dothideomycetes</taxon>
        <taxon>Dothideomycetes incertae sedis</taxon>
        <taxon>Coniosporium</taxon>
    </lineage>
</organism>
<evidence type="ECO:0000313" key="2">
    <source>
        <dbReference type="Proteomes" id="UP001186974"/>
    </source>
</evidence>
<feature type="non-terminal residue" evidence="1">
    <location>
        <position position="169"/>
    </location>
</feature>
<name>A0ACC3DSK9_9PEZI</name>
<accession>A0ACC3DSK9</accession>
<gene>
    <name evidence="1" type="ORF">LTS18_004439</name>
</gene>
<dbReference type="EMBL" id="JAWDJW010001036">
    <property type="protein sequence ID" value="KAK3079602.1"/>
    <property type="molecule type" value="Genomic_DNA"/>
</dbReference>
<evidence type="ECO:0000313" key="1">
    <source>
        <dbReference type="EMBL" id="KAK3079602.1"/>
    </source>
</evidence>